<dbReference type="EMBL" id="CAJPIZ010005035">
    <property type="protein sequence ID" value="CAG2108207.1"/>
    <property type="molecule type" value="Genomic_DNA"/>
</dbReference>
<dbReference type="Proteomes" id="UP000759131">
    <property type="component" value="Unassembled WGS sequence"/>
</dbReference>
<feature type="transmembrane region" description="Helical" evidence="2">
    <location>
        <begin position="227"/>
        <end position="248"/>
    </location>
</feature>
<protein>
    <submittedName>
        <fullName evidence="4">Uncharacterized protein</fullName>
    </submittedName>
</protein>
<keyword evidence="5" id="KW-1185">Reference proteome</keyword>
<feature type="chain" id="PRO_5036403717" evidence="3">
    <location>
        <begin position="29"/>
        <end position="315"/>
    </location>
</feature>
<feature type="compositionally biased region" description="Gly residues" evidence="1">
    <location>
        <begin position="291"/>
        <end position="302"/>
    </location>
</feature>
<dbReference type="PANTHER" id="PTHR31649:SF11">
    <property type="entry name" value="PROTEIN UNZIPPED"/>
    <property type="match status" value="1"/>
</dbReference>
<keyword evidence="2" id="KW-0812">Transmembrane</keyword>
<dbReference type="PROSITE" id="PS51257">
    <property type="entry name" value="PROKAR_LIPOPROTEIN"/>
    <property type="match status" value="1"/>
</dbReference>
<name>A0A7R9Q0L3_9ACAR</name>
<dbReference type="AlphaFoldDB" id="A0A7R9Q0L3"/>
<sequence length="315" mass="34143">MPINHKTNNMNYLLQLVALLALTSSVWSACELKWIKTDHKNLPPDSVLVIANNPAGDFYVSRAVYNGVLTPGRYKPAEETCFVTMDGHEYGLRENFEVLTNPNKCFLDWKKAHDGTVPKGAVESGKDPQGGVAYSARLHEWFGWMVGKMYKSTNKMYYGWGGGENVKTEYEILVLLDQAPDHTLHPSCANHKQFDHDISPTPITITTTTIKPFTTGFTPRDPSSTAGWVSVIGLYAIDAVIIVAVIGARKLADRYLPAKPAPTSTAVRRYLIIGRKREKALITGTAATPGAPGGPAAGGGGPSDSKSGSDVKVKP</sequence>
<dbReference type="Pfam" id="PF11901">
    <property type="entry name" value="DM9"/>
    <property type="match status" value="1"/>
</dbReference>
<proteinExistence type="predicted"/>
<dbReference type="EMBL" id="OC859610">
    <property type="protein sequence ID" value="CAD7627777.1"/>
    <property type="molecule type" value="Genomic_DNA"/>
</dbReference>
<evidence type="ECO:0000313" key="5">
    <source>
        <dbReference type="Proteomes" id="UP000759131"/>
    </source>
</evidence>
<keyword evidence="2" id="KW-1133">Transmembrane helix</keyword>
<reference evidence="4" key="1">
    <citation type="submission" date="2020-11" db="EMBL/GenBank/DDBJ databases">
        <authorList>
            <person name="Tran Van P."/>
        </authorList>
    </citation>
    <scope>NUCLEOTIDE SEQUENCE</scope>
</reference>
<organism evidence="4">
    <name type="scientific">Medioppia subpectinata</name>
    <dbReference type="NCBI Taxonomy" id="1979941"/>
    <lineage>
        <taxon>Eukaryota</taxon>
        <taxon>Metazoa</taxon>
        <taxon>Ecdysozoa</taxon>
        <taxon>Arthropoda</taxon>
        <taxon>Chelicerata</taxon>
        <taxon>Arachnida</taxon>
        <taxon>Acari</taxon>
        <taxon>Acariformes</taxon>
        <taxon>Sarcoptiformes</taxon>
        <taxon>Oribatida</taxon>
        <taxon>Brachypylina</taxon>
        <taxon>Oppioidea</taxon>
        <taxon>Oppiidae</taxon>
        <taxon>Medioppia</taxon>
    </lineage>
</organism>
<evidence type="ECO:0000313" key="4">
    <source>
        <dbReference type="EMBL" id="CAD7627777.1"/>
    </source>
</evidence>
<evidence type="ECO:0000256" key="2">
    <source>
        <dbReference type="SAM" id="Phobius"/>
    </source>
</evidence>
<dbReference type="OrthoDB" id="2142040at2759"/>
<evidence type="ECO:0000256" key="1">
    <source>
        <dbReference type="SAM" id="MobiDB-lite"/>
    </source>
</evidence>
<dbReference type="InterPro" id="IPR006616">
    <property type="entry name" value="DM9_repeat"/>
</dbReference>
<dbReference type="PANTHER" id="PTHR31649">
    <property type="entry name" value="AGAP009604-PA"/>
    <property type="match status" value="1"/>
</dbReference>
<evidence type="ECO:0000256" key="3">
    <source>
        <dbReference type="SAM" id="SignalP"/>
    </source>
</evidence>
<gene>
    <name evidence="4" type="ORF">OSB1V03_LOCUS8202</name>
</gene>
<feature type="region of interest" description="Disordered" evidence="1">
    <location>
        <begin position="283"/>
        <end position="315"/>
    </location>
</feature>
<dbReference type="SMART" id="SM00696">
    <property type="entry name" value="DM9"/>
    <property type="match status" value="2"/>
</dbReference>
<feature type="signal peptide" evidence="3">
    <location>
        <begin position="1"/>
        <end position="28"/>
    </location>
</feature>
<accession>A0A7R9Q0L3</accession>
<keyword evidence="3" id="KW-0732">Signal</keyword>
<keyword evidence="2" id="KW-0472">Membrane</keyword>